<evidence type="ECO:0000256" key="1">
    <source>
        <dbReference type="ARBA" id="ARBA00023125"/>
    </source>
</evidence>
<gene>
    <name evidence="3" type="ORF">DEM34_18030</name>
</gene>
<evidence type="ECO:0000313" key="3">
    <source>
        <dbReference type="EMBL" id="PWG61133.1"/>
    </source>
</evidence>
<dbReference type="CDD" id="cd01282">
    <property type="entry name" value="HTH_MerR-like_sg3"/>
    <property type="match status" value="1"/>
</dbReference>
<dbReference type="PROSITE" id="PS00552">
    <property type="entry name" value="HTH_MERR_1"/>
    <property type="match status" value="1"/>
</dbReference>
<dbReference type="PANTHER" id="PTHR30204">
    <property type="entry name" value="REDOX-CYCLING DRUG-SENSING TRANSCRIPTIONAL ACTIVATOR SOXR"/>
    <property type="match status" value="1"/>
</dbReference>
<dbReference type="SMART" id="SM00422">
    <property type="entry name" value="HTH_MERR"/>
    <property type="match status" value="1"/>
</dbReference>
<reference evidence="3 4" key="1">
    <citation type="submission" date="2018-05" db="EMBL/GenBank/DDBJ databases">
        <title>Spiribacter halobius sp. nov., a moderately halophilic bacterium isolated from marine solar saltern.</title>
        <authorList>
            <person name="Zheng W.-S."/>
            <person name="Lu D.-C."/>
            <person name="Du Z.-J."/>
        </authorList>
    </citation>
    <scope>NUCLEOTIDE SEQUENCE [LARGE SCALE GENOMIC DNA]</scope>
    <source>
        <strain evidence="3 4">E85</strain>
    </source>
</reference>
<dbReference type="EMBL" id="QFFI01000048">
    <property type="protein sequence ID" value="PWG61133.1"/>
    <property type="molecule type" value="Genomic_DNA"/>
</dbReference>
<dbReference type="InterPro" id="IPR000551">
    <property type="entry name" value="MerR-type_HTH_dom"/>
</dbReference>
<name>A0A2U2MWA6_9GAMM</name>
<dbReference type="Gene3D" id="1.10.1660.10">
    <property type="match status" value="1"/>
</dbReference>
<organism evidence="3 4">
    <name type="scientific">Sediminicurvatus halobius</name>
    <dbReference type="NCBI Taxonomy" id="2182432"/>
    <lineage>
        <taxon>Bacteria</taxon>
        <taxon>Pseudomonadati</taxon>
        <taxon>Pseudomonadota</taxon>
        <taxon>Gammaproteobacteria</taxon>
        <taxon>Chromatiales</taxon>
        <taxon>Ectothiorhodospiraceae</taxon>
        <taxon>Sediminicurvatus</taxon>
    </lineage>
</organism>
<dbReference type="PANTHER" id="PTHR30204:SF93">
    <property type="entry name" value="HTH MERR-TYPE DOMAIN-CONTAINING PROTEIN"/>
    <property type="match status" value="1"/>
</dbReference>
<dbReference type="GO" id="GO:0003677">
    <property type="term" value="F:DNA binding"/>
    <property type="evidence" value="ECO:0007669"/>
    <property type="project" value="UniProtKB-KW"/>
</dbReference>
<dbReference type="InterPro" id="IPR009061">
    <property type="entry name" value="DNA-bd_dom_put_sf"/>
</dbReference>
<dbReference type="Proteomes" id="UP000245474">
    <property type="component" value="Unassembled WGS sequence"/>
</dbReference>
<sequence>MRIGELSRRTGVSVRMLRYYEARGLLQPQRRASGYREYSPADERTVRRIRALSAAGLKLETIVEILPCIKGEAIEFEPCDKLKKRLRDEADAIAQQIDSLQASHALLMEYLHRAE</sequence>
<dbReference type="InterPro" id="IPR047057">
    <property type="entry name" value="MerR_fam"/>
</dbReference>
<dbReference type="PRINTS" id="PR00040">
    <property type="entry name" value="HTHMERR"/>
</dbReference>
<protein>
    <submittedName>
        <fullName evidence="3">MerR family transcriptional regulator</fullName>
    </submittedName>
</protein>
<keyword evidence="1" id="KW-0238">DNA-binding</keyword>
<dbReference type="GO" id="GO:0003700">
    <property type="term" value="F:DNA-binding transcription factor activity"/>
    <property type="evidence" value="ECO:0007669"/>
    <property type="project" value="InterPro"/>
</dbReference>
<proteinExistence type="predicted"/>
<feature type="domain" description="HTH merR-type" evidence="2">
    <location>
        <begin position="1"/>
        <end position="68"/>
    </location>
</feature>
<dbReference type="PROSITE" id="PS50937">
    <property type="entry name" value="HTH_MERR_2"/>
    <property type="match status" value="1"/>
</dbReference>
<accession>A0A2U2MWA6</accession>
<evidence type="ECO:0000259" key="2">
    <source>
        <dbReference type="PROSITE" id="PS50937"/>
    </source>
</evidence>
<dbReference type="AlphaFoldDB" id="A0A2U2MWA6"/>
<dbReference type="SUPFAM" id="SSF46955">
    <property type="entry name" value="Putative DNA-binding domain"/>
    <property type="match status" value="1"/>
</dbReference>
<keyword evidence="4" id="KW-1185">Reference proteome</keyword>
<dbReference type="OrthoDB" id="9808480at2"/>
<dbReference type="Pfam" id="PF13411">
    <property type="entry name" value="MerR_1"/>
    <property type="match status" value="1"/>
</dbReference>
<comment type="caution">
    <text evidence="3">The sequence shown here is derived from an EMBL/GenBank/DDBJ whole genome shotgun (WGS) entry which is preliminary data.</text>
</comment>
<evidence type="ECO:0000313" key="4">
    <source>
        <dbReference type="Proteomes" id="UP000245474"/>
    </source>
</evidence>